<dbReference type="KEGG" id="ame:411303"/>
<reference evidence="12" key="3">
    <citation type="journal article" date="2012" name="Life Sci.">
        <title>Association of single nucleotide polymorphisms of nicotinic acetylcholine receptor subunits with cervical neoplasia.</title>
        <authorList>
            <person name="Calleja-Macias I."/>
            <person name="Osann K."/>
            <person name="Remedios-Chan M."/>
            <person name="Barrera-Saldana H.A."/>
            <person name="Illades-Aguiar B."/>
            <person name="Anton-Culver H."/>
            <person name="Chikova A.K."/>
            <person name="Grando S.A."/>
            <person name="Bernard H.U."/>
        </authorList>
    </citation>
    <scope>NUCLEOTIDE SEQUENCE</scope>
</reference>
<evidence type="ECO:0000259" key="7">
    <source>
        <dbReference type="Pfam" id="PF02931"/>
    </source>
</evidence>
<comment type="subcellular location">
    <subcellularLocation>
        <location evidence="1">Membrane</location>
        <topology evidence="1">Multi-pass membrane protein</topology>
    </subcellularLocation>
</comment>
<feature type="transmembrane region" description="Helical" evidence="5">
    <location>
        <begin position="404"/>
        <end position="428"/>
    </location>
</feature>
<keyword evidence="11" id="KW-1185">Reference proteome</keyword>
<dbReference type="InterPro" id="IPR038050">
    <property type="entry name" value="Neuro_actylchol_rec"/>
</dbReference>
<dbReference type="CTD" id="24596487"/>
<evidence type="ECO:0000313" key="8">
    <source>
        <dbReference type="EMBL" id="AAY87896.1"/>
    </source>
</evidence>
<dbReference type="CDD" id="cd18989">
    <property type="entry name" value="LGIC_ECD_cation"/>
    <property type="match status" value="1"/>
</dbReference>
<dbReference type="SUPFAM" id="SSF90112">
    <property type="entry name" value="Neurotransmitter-gated ion-channel transmembrane pore"/>
    <property type="match status" value="1"/>
</dbReference>
<reference evidence="12" key="4">
    <citation type="journal article" date="2014" name="BMC Genomics">
        <title>Finding the missing honey bee genes: lessons learned from a genome upgrade.</title>
        <authorList>
            <consortium name="HGSC production teams"/>
            <consortium name="Honey Bee Genome Sequencing Consortium"/>
            <person name="Elsik C.G."/>
            <person name="Worley K.C."/>
            <person name="Bennett A.K."/>
            <person name="Beye M."/>
            <person name="Camara F."/>
            <person name="Childers C.P."/>
            <person name="de Graaf D.C."/>
            <person name="Debyser G."/>
            <person name="Deng J."/>
            <person name="Devreese B."/>
            <person name="Elhaik E."/>
            <person name="Evans J.D."/>
            <person name="Foster L.J."/>
            <person name="Graur D."/>
            <person name="Guigo R."/>
            <person name="Hoff K.J."/>
            <person name="Holder M.E."/>
            <person name="Hudson M.E."/>
            <person name="Hunt G.J."/>
            <person name="Jiang H."/>
            <person name="Joshi V."/>
            <person name="Khetani R.S."/>
            <person name="Kosarev P."/>
            <person name="Kovar C.L."/>
            <person name="Ma J."/>
            <person name="Maleszka R."/>
            <person name="Moritz R.F."/>
            <person name="Munoz-Torres M.C."/>
            <person name="Murphy T.D."/>
            <person name="Muzny D.M."/>
            <person name="Newsham I.F."/>
            <person name="Reese J.T."/>
            <person name="Robertson H.M."/>
            <person name="Robinson G.E."/>
            <person name="Rueppell O."/>
            <person name="Solovyev V."/>
            <person name="Stanke M."/>
            <person name="Stolle E."/>
            <person name="Tsuruda J.M."/>
            <person name="Vaerenbergh M.V."/>
            <person name="Waterhouse R.M."/>
            <person name="Weaver D.B."/>
            <person name="Whitfield C.W."/>
            <person name="Wu Y."/>
            <person name="Zdobnov E.M."/>
            <person name="Zhang L."/>
            <person name="Zhu D."/>
            <person name="Gibbs R.A."/>
        </authorList>
    </citation>
    <scope>NUCLEOTIDE SEQUENCE</scope>
</reference>
<dbReference type="InterPro" id="IPR006202">
    <property type="entry name" value="Neur_chan_lig-bd"/>
</dbReference>
<proteinExistence type="evidence at transcript level"/>
<evidence type="ECO:0000256" key="5">
    <source>
        <dbReference type="SAM" id="Phobius"/>
    </source>
</evidence>
<dbReference type="Pfam" id="PF02931">
    <property type="entry name" value="Neur_chan_LBD"/>
    <property type="match status" value="1"/>
</dbReference>
<feature type="signal peptide" evidence="6">
    <location>
        <begin position="1"/>
        <end position="20"/>
    </location>
</feature>
<dbReference type="PANTHER" id="PTHR18945">
    <property type="entry name" value="NEUROTRANSMITTER GATED ION CHANNEL"/>
    <property type="match status" value="1"/>
</dbReference>
<evidence type="ECO:0000256" key="1">
    <source>
        <dbReference type="ARBA" id="ARBA00004141"/>
    </source>
</evidence>
<dbReference type="Gene3D" id="1.20.58.390">
    <property type="entry name" value="Neurotransmitter-gated ion-channel transmembrane domain"/>
    <property type="match status" value="1"/>
</dbReference>
<feature type="chain" id="PRO_5035544004" evidence="6 12">
    <location>
        <begin position="21"/>
        <end position="431"/>
    </location>
</feature>
<dbReference type="AlphaFoldDB" id="A0EIZ7"/>
<accession>A0EIZ7</accession>
<reference evidence="9" key="5">
    <citation type="submission" date="2014-06" db="EMBL/GenBank/DDBJ databases">
        <authorList>
            <person name="Cens T."/>
        </authorList>
    </citation>
    <scope>NUCLEOTIDE SEQUENCE</scope>
</reference>
<dbReference type="Gene3D" id="2.70.170.10">
    <property type="entry name" value="Neurotransmitter-gated ion-channel ligand-binding domain"/>
    <property type="match status" value="1"/>
</dbReference>
<reference evidence="10" key="6">
    <citation type="submission" date="2021-01" db="UniProtKB">
        <authorList>
            <consortium name="EnsemblMetazoa"/>
        </authorList>
    </citation>
    <scope>IDENTIFICATION</scope>
    <source>
        <strain evidence="10">DH4</strain>
    </source>
</reference>
<dbReference type="OrthoDB" id="410315at2759"/>
<dbReference type="SUPFAM" id="SSF63712">
    <property type="entry name" value="Nicotinic receptor ligand binding domain-like"/>
    <property type="match status" value="1"/>
</dbReference>
<evidence type="ECO:0000256" key="4">
    <source>
        <dbReference type="ARBA" id="ARBA00023136"/>
    </source>
</evidence>
<reference evidence="12" key="7">
    <citation type="submission" date="2025-04" db="UniProtKB">
        <authorList>
            <consortium name="RefSeq"/>
        </authorList>
    </citation>
    <scope>IDENTIFICATION</scope>
</reference>
<dbReference type="InterPro" id="IPR006201">
    <property type="entry name" value="Neur_channel"/>
</dbReference>
<evidence type="ECO:0000313" key="9">
    <source>
        <dbReference type="EMBL" id="AJE70267.1"/>
    </source>
</evidence>
<dbReference type="GO" id="GO:0016020">
    <property type="term" value="C:membrane"/>
    <property type="evidence" value="ECO:0007669"/>
    <property type="project" value="UniProtKB-SubCell"/>
</dbReference>
<dbReference type="RefSeq" id="NP_001091694.1">
    <property type="nucleotide sequence ID" value="NM_001098224.2"/>
</dbReference>
<accession>A0A8B6WZ72</accession>
<keyword evidence="3 5" id="KW-1133">Transmembrane helix</keyword>
<feature type="domain" description="Neurotransmitter-gated ion-channel ligand-binding" evidence="7">
    <location>
        <begin position="47"/>
        <end position="251"/>
    </location>
</feature>
<feature type="transmembrane region" description="Helical" evidence="5">
    <location>
        <begin position="254"/>
        <end position="276"/>
    </location>
</feature>
<protein>
    <submittedName>
        <fullName evidence="9 12">Nicotinic acetylcholine receptor alpha9 subunit</fullName>
    </submittedName>
</protein>
<evidence type="ECO:0000313" key="11">
    <source>
        <dbReference type="Proteomes" id="UP000005203"/>
    </source>
</evidence>
<gene>
    <name evidence="9" type="primary">nAChRalpha9</name>
    <name evidence="10" type="synonym">411303</name>
    <name evidence="12" type="synonym">nAChRa9</name>
</gene>
<dbReference type="EnsemblMetazoa" id="NM_001098224">
    <property type="protein sequence ID" value="NP_001091694"/>
    <property type="gene ID" value="GeneID_411303"/>
</dbReference>
<dbReference type="Proteomes" id="UP000005203">
    <property type="component" value="Linkage group LG9"/>
</dbReference>
<dbReference type="InterPro" id="IPR036734">
    <property type="entry name" value="Neur_chan_lig-bd_sf"/>
</dbReference>
<evidence type="ECO:0000313" key="12">
    <source>
        <dbReference type="RefSeq" id="NP_001091694.1"/>
    </source>
</evidence>
<accession>A0A0H3V2Z2</accession>
<name>A0EIZ7_APIME</name>
<keyword evidence="6 12" id="KW-0732">Signal</keyword>
<evidence type="ECO:0000256" key="2">
    <source>
        <dbReference type="ARBA" id="ARBA00022692"/>
    </source>
</evidence>
<sequence>MKMRIITALGFLLFWQNSASLENDNEFGFSYLLNCKNYDHPTTLLKLKRYLFCEYDPNVRPISSHQIANNVTMQLLPKLMEFDDWTSVMELHSWMTLMWTDSHLSWKPSDFDGINYIYVKSDDIWVPDISVYNSGDMTFDQTGIPPTTCLVFSSGSVSCVPSVKHVAKCATDFSSWPYDTHRCRINFGSWVHSGEEVNIFLDKKGFHMDGYTNNSKWDFKVIKATKVLKMYACCPNDTYPMIVYEFSISRHYGILHATYVIPAVTMMLLTLTVLWLDSRSTERMIAASVNLICHILCMSDLHWQLPHNSTNPPNILLYYRDSLALSVFALILTALLRKMQEMSIEVPYWISTTTSFVLNNRAGRFLILTESDTKLSSQGILGEDVENNSEVSKSRTKESAWRHFAAIIEWLSFFIVIFTYIIILITLVPST</sequence>
<dbReference type="EMBL" id="KJ939596">
    <property type="protein sequence ID" value="AJE70267.1"/>
    <property type="molecule type" value="mRNA"/>
</dbReference>
<evidence type="ECO:0000256" key="6">
    <source>
        <dbReference type="SAM" id="SignalP"/>
    </source>
</evidence>
<keyword evidence="9 12" id="KW-0675">Receptor</keyword>
<reference evidence="8 12" key="1">
    <citation type="journal article" date="2006" name="Genome Res.">
        <title>The nicotinic acetylcholine receptor gene family of the honey bee, Apis mellifera.</title>
        <authorList>
            <person name="Jones A.K."/>
            <person name="Raymond-Delpech V."/>
            <person name="Thany S.H."/>
            <person name="Gauthier M."/>
            <person name="Sattelle D.B."/>
        </authorList>
    </citation>
    <scope>NUCLEOTIDE SEQUENCE</scope>
</reference>
<keyword evidence="2 5" id="KW-0812">Transmembrane</keyword>
<reference evidence="12" key="2">
    <citation type="journal article" date="2006" name="Nature">
        <title>Insights into social insects from the genome of the honeybee Apis mellifera.</title>
        <authorList>
            <consortium name="Honeybee Genome Sequencing Consortium"/>
        </authorList>
    </citation>
    <scope>NUCLEOTIDE SEQUENCE</scope>
</reference>
<evidence type="ECO:0000313" key="10">
    <source>
        <dbReference type="EnsemblMetazoa" id="NP_001091694"/>
    </source>
</evidence>
<keyword evidence="4 5" id="KW-0472">Membrane</keyword>
<dbReference type="PRINTS" id="PR00252">
    <property type="entry name" value="NRIONCHANNEL"/>
</dbReference>
<dbReference type="GeneID" id="411303"/>
<dbReference type="GO" id="GO:0005230">
    <property type="term" value="F:extracellular ligand-gated monoatomic ion channel activity"/>
    <property type="evidence" value="ECO:0007669"/>
    <property type="project" value="InterPro"/>
</dbReference>
<dbReference type="InterPro" id="IPR036719">
    <property type="entry name" value="Neuro-gated_channel_TM_sf"/>
</dbReference>
<dbReference type="GO" id="GO:0004888">
    <property type="term" value="F:transmembrane signaling receptor activity"/>
    <property type="evidence" value="ECO:0007669"/>
    <property type="project" value="InterPro"/>
</dbReference>
<evidence type="ECO:0000256" key="3">
    <source>
        <dbReference type="ARBA" id="ARBA00022989"/>
    </source>
</evidence>
<dbReference type="FunFam" id="2.70.170.10:FF:000028">
    <property type="entry name" value="AcetylCholine Receptor"/>
    <property type="match status" value="1"/>
</dbReference>
<dbReference type="EMBL" id="DQ026037">
    <property type="protein sequence ID" value="AAY87896.1"/>
    <property type="molecule type" value="mRNA"/>
</dbReference>
<organism evidence="9">
    <name type="scientific">Apis mellifera</name>
    <name type="common">Honeybee</name>
    <dbReference type="NCBI Taxonomy" id="7460"/>
    <lineage>
        <taxon>Eukaryota</taxon>
        <taxon>Metazoa</taxon>
        <taxon>Ecdysozoa</taxon>
        <taxon>Arthropoda</taxon>
        <taxon>Hexapoda</taxon>
        <taxon>Insecta</taxon>
        <taxon>Pterygota</taxon>
        <taxon>Neoptera</taxon>
        <taxon>Endopterygota</taxon>
        <taxon>Hymenoptera</taxon>
        <taxon>Apocrita</taxon>
        <taxon>Aculeata</taxon>
        <taxon>Apoidea</taxon>
        <taxon>Anthophila</taxon>
        <taxon>Apidae</taxon>
        <taxon>Apis</taxon>
    </lineage>
</organism>
<dbReference type="SMR" id="A0EIZ7"/>